<dbReference type="EMBL" id="KQ964465">
    <property type="protein sequence ID" value="KXN71858.1"/>
    <property type="molecule type" value="Genomic_DNA"/>
</dbReference>
<dbReference type="AlphaFoldDB" id="A0A137PA25"/>
<evidence type="ECO:0000313" key="2">
    <source>
        <dbReference type="EMBL" id="KXN71858.1"/>
    </source>
</evidence>
<gene>
    <name evidence="2" type="ORF">CONCODRAFT_78106</name>
</gene>
<dbReference type="OrthoDB" id="88798at2759"/>
<protein>
    <submittedName>
        <fullName evidence="2">Uncharacterized protein</fullName>
    </submittedName>
</protein>
<reference evidence="2 3" key="1">
    <citation type="journal article" date="2015" name="Genome Biol. Evol.">
        <title>Phylogenomic analyses indicate that early fungi evolved digesting cell walls of algal ancestors of land plants.</title>
        <authorList>
            <person name="Chang Y."/>
            <person name="Wang S."/>
            <person name="Sekimoto S."/>
            <person name="Aerts A.L."/>
            <person name="Choi C."/>
            <person name="Clum A."/>
            <person name="LaButti K.M."/>
            <person name="Lindquist E.A."/>
            <person name="Yee Ngan C."/>
            <person name="Ohm R.A."/>
            <person name="Salamov A.A."/>
            <person name="Grigoriev I.V."/>
            <person name="Spatafora J.W."/>
            <person name="Berbee M.L."/>
        </authorList>
    </citation>
    <scope>NUCLEOTIDE SEQUENCE [LARGE SCALE GENOMIC DNA]</scope>
    <source>
        <strain evidence="2 3">NRRL 28638</strain>
    </source>
</reference>
<dbReference type="Proteomes" id="UP000070444">
    <property type="component" value="Unassembled WGS sequence"/>
</dbReference>
<name>A0A137PA25_CONC2</name>
<evidence type="ECO:0000256" key="1">
    <source>
        <dbReference type="SAM" id="SignalP"/>
    </source>
</evidence>
<keyword evidence="1" id="KW-0732">Signal</keyword>
<evidence type="ECO:0000313" key="3">
    <source>
        <dbReference type="Proteomes" id="UP000070444"/>
    </source>
</evidence>
<keyword evidence="3" id="KW-1185">Reference proteome</keyword>
<organism evidence="2 3">
    <name type="scientific">Conidiobolus coronatus (strain ATCC 28846 / CBS 209.66 / NRRL 28638)</name>
    <name type="common">Delacroixia coronata</name>
    <dbReference type="NCBI Taxonomy" id="796925"/>
    <lineage>
        <taxon>Eukaryota</taxon>
        <taxon>Fungi</taxon>
        <taxon>Fungi incertae sedis</taxon>
        <taxon>Zoopagomycota</taxon>
        <taxon>Entomophthoromycotina</taxon>
        <taxon>Entomophthoromycetes</taxon>
        <taxon>Entomophthorales</taxon>
        <taxon>Ancylistaceae</taxon>
        <taxon>Conidiobolus</taxon>
    </lineage>
</organism>
<sequence length="135" mass="15472">MQLSNLINLTFLSLVSSASQSSPASVNANADAFALAYRVDFYKDILHYGEKMPVTPSLFCTNLPAQYQNEASSAHWEFSNPSDFEIRFFTELDCKGEMRKWLGNTTYENQPNNFVVDNINDRVKSLRLWFLDNNN</sequence>
<proteinExistence type="predicted"/>
<feature type="chain" id="PRO_5007294658" evidence="1">
    <location>
        <begin position="18"/>
        <end position="135"/>
    </location>
</feature>
<accession>A0A137PA25</accession>
<feature type="signal peptide" evidence="1">
    <location>
        <begin position="1"/>
        <end position="17"/>
    </location>
</feature>